<dbReference type="EMBL" id="RCMK01003012">
    <property type="protein sequence ID" value="KAG2877116.1"/>
    <property type="molecule type" value="Genomic_DNA"/>
</dbReference>
<dbReference type="EMBL" id="RCMG01000671">
    <property type="protein sequence ID" value="KAG2850614.1"/>
    <property type="molecule type" value="Genomic_DNA"/>
</dbReference>
<dbReference type="EMBL" id="RCMI01002367">
    <property type="protein sequence ID" value="KAG2876979.1"/>
    <property type="molecule type" value="Genomic_DNA"/>
</dbReference>
<gene>
    <name evidence="1" type="ORF">PC113_g16629</name>
    <name evidence="2" type="ORF">PC115_g23480</name>
    <name evidence="3" type="ORF">PC117_g27130</name>
    <name evidence="4" type="ORF">PC118_g23607</name>
    <name evidence="5" type="ORF">PC129_g24163</name>
</gene>
<evidence type="ECO:0000313" key="2">
    <source>
        <dbReference type="EMBL" id="KAG2876979.1"/>
    </source>
</evidence>
<evidence type="ECO:0000313" key="3">
    <source>
        <dbReference type="EMBL" id="KAG2877116.1"/>
    </source>
</evidence>
<name>A0A8T0YTN0_9STRA</name>
<accession>A0A8T0YTN0</accession>
<sequence length="109" mass="12150">MTSVITHQFREFCLSLLAEYPALVLTRIEKSTVHVFHSLPDKQHTFGAIPDAQGPVLRHSWGGTSHSNIIGAGVTAVQAFSSLLELKTTEIWITPHLTFTRLMPIWAEI</sequence>
<dbReference type="EMBL" id="RCML01002312">
    <property type="protein sequence ID" value="KAG2958279.1"/>
    <property type="molecule type" value="Genomic_DNA"/>
</dbReference>
<dbReference type="Proteomes" id="UP000736787">
    <property type="component" value="Unassembled WGS sequence"/>
</dbReference>
<proteinExistence type="predicted"/>
<evidence type="ECO:0000313" key="6">
    <source>
        <dbReference type="Proteomes" id="UP000735874"/>
    </source>
</evidence>
<reference evidence="1" key="1">
    <citation type="submission" date="2018-10" db="EMBL/GenBank/DDBJ databases">
        <title>Effector identification in a new, highly contiguous assembly of the strawberry crown rot pathogen Phytophthora cactorum.</title>
        <authorList>
            <person name="Armitage A.D."/>
            <person name="Nellist C.F."/>
            <person name="Bates H."/>
            <person name="Vickerstaff R.J."/>
            <person name="Harrison R.J."/>
        </authorList>
    </citation>
    <scope>NUCLEOTIDE SEQUENCE</scope>
    <source>
        <strain evidence="1">15-7</strain>
        <strain evidence="2">4032</strain>
        <strain evidence="3">4040</strain>
        <strain evidence="4">P415</strain>
        <strain evidence="5">P421</strain>
    </source>
</reference>
<evidence type="ECO:0000313" key="5">
    <source>
        <dbReference type="EMBL" id="KAG3199239.1"/>
    </source>
</evidence>
<dbReference type="EMBL" id="RCMV01003321">
    <property type="protein sequence ID" value="KAG3199239.1"/>
    <property type="molecule type" value="Genomic_DNA"/>
</dbReference>
<dbReference type="Proteomes" id="UP000697107">
    <property type="component" value="Unassembled WGS sequence"/>
</dbReference>
<evidence type="ECO:0000313" key="1">
    <source>
        <dbReference type="EMBL" id="KAG2850614.1"/>
    </source>
</evidence>
<dbReference type="Proteomes" id="UP000760860">
    <property type="component" value="Unassembled WGS sequence"/>
</dbReference>
<evidence type="ECO:0000313" key="4">
    <source>
        <dbReference type="EMBL" id="KAG2958279.1"/>
    </source>
</evidence>
<dbReference type="Proteomes" id="UP000735874">
    <property type="component" value="Unassembled WGS sequence"/>
</dbReference>
<dbReference type="Proteomes" id="UP000774804">
    <property type="component" value="Unassembled WGS sequence"/>
</dbReference>
<dbReference type="AlphaFoldDB" id="A0A8T0YTN0"/>
<organism evidence="1 6">
    <name type="scientific">Phytophthora cactorum</name>
    <dbReference type="NCBI Taxonomy" id="29920"/>
    <lineage>
        <taxon>Eukaryota</taxon>
        <taxon>Sar</taxon>
        <taxon>Stramenopiles</taxon>
        <taxon>Oomycota</taxon>
        <taxon>Peronosporomycetes</taxon>
        <taxon>Peronosporales</taxon>
        <taxon>Peronosporaceae</taxon>
        <taxon>Phytophthora</taxon>
    </lineage>
</organism>
<protein>
    <submittedName>
        <fullName evidence="1">Uncharacterized protein</fullName>
    </submittedName>
</protein>
<comment type="caution">
    <text evidence="1">The sequence shown here is derived from an EMBL/GenBank/DDBJ whole genome shotgun (WGS) entry which is preliminary data.</text>
</comment>